<sequence>MPNYYWWTNHDEELQKFPPMMVEDSYYGSGEQWEELNPYKQMIMDHVGLSIGQHIEKMKENPNHEAKKSLICLQLHKNHCGKDVIITQKDVFNRIIQLMDEMMPKGNIMLHICIRLGNQCKIWIWIMTINRRGVEKKISFKKIYYFPLIPRQKRLHSSIATTSHMRWHNKNQKDPGVLCHPSDGESCKHFDRLHLEFSQDPRNMS</sequence>
<feature type="non-terminal residue" evidence="1">
    <location>
        <position position="1"/>
    </location>
</feature>
<dbReference type="Proteomes" id="UP000257109">
    <property type="component" value="Unassembled WGS sequence"/>
</dbReference>
<protein>
    <submittedName>
        <fullName evidence="1">Uncharacterized protein</fullName>
    </submittedName>
</protein>
<keyword evidence="2" id="KW-1185">Reference proteome</keyword>
<evidence type="ECO:0000313" key="1">
    <source>
        <dbReference type="EMBL" id="RDY05068.1"/>
    </source>
</evidence>
<reference evidence="1" key="1">
    <citation type="submission" date="2018-05" db="EMBL/GenBank/DDBJ databases">
        <title>Draft genome of Mucuna pruriens seed.</title>
        <authorList>
            <person name="Nnadi N.E."/>
            <person name="Vos R."/>
            <person name="Hasami M.H."/>
            <person name="Devisetty U.K."/>
            <person name="Aguiy J.C."/>
        </authorList>
    </citation>
    <scope>NUCLEOTIDE SEQUENCE [LARGE SCALE GENOMIC DNA]</scope>
    <source>
        <strain evidence="1">JCA_2017</strain>
    </source>
</reference>
<dbReference type="AlphaFoldDB" id="A0A371HQL0"/>
<dbReference type="OrthoDB" id="1411153at2759"/>
<evidence type="ECO:0000313" key="2">
    <source>
        <dbReference type="Proteomes" id="UP000257109"/>
    </source>
</evidence>
<proteinExistence type="predicted"/>
<organism evidence="1 2">
    <name type="scientific">Mucuna pruriens</name>
    <name type="common">Velvet bean</name>
    <name type="synonym">Dolichos pruriens</name>
    <dbReference type="NCBI Taxonomy" id="157652"/>
    <lineage>
        <taxon>Eukaryota</taxon>
        <taxon>Viridiplantae</taxon>
        <taxon>Streptophyta</taxon>
        <taxon>Embryophyta</taxon>
        <taxon>Tracheophyta</taxon>
        <taxon>Spermatophyta</taxon>
        <taxon>Magnoliopsida</taxon>
        <taxon>eudicotyledons</taxon>
        <taxon>Gunneridae</taxon>
        <taxon>Pentapetalae</taxon>
        <taxon>rosids</taxon>
        <taxon>fabids</taxon>
        <taxon>Fabales</taxon>
        <taxon>Fabaceae</taxon>
        <taxon>Papilionoideae</taxon>
        <taxon>50 kb inversion clade</taxon>
        <taxon>NPAAA clade</taxon>
        <taxon>indigoferoid/millettioid clade</taxon>
        <taxon>Phaseoleae</taxon>
        <taxon>Mucuna</taxon>
    </lineage>
</organism>
<accession>A0A371HQL0</accession>
<gene>
    <name evidence="1" type="ORF">CR513_11131</name>
</gene>
<name>A0A371HQL0_MUCPR</name>
<dbReference type="EMBL" id="QJKJ01001951">
    <property type="protein sequence ID" value="RDY05068.1"/>
    <property type="molecule type" value="Genomic_DNA"/>
</dbReference>
<comment type="caution">
    <text evidence="1">The sequence shown here is derived from an EMBL/GenBank/DDBJ whole genome shotgun (WGS) entry which is preliminary data.</text>
</comment>
<dbReference type="STRING" id="157652.A0A371HQL0"/>